<comment type="caution">
    <text evidence="2">The sequence shown here is derived from an EMBL/GenBank/DDBJ whole genome shotgun (WGS) entry which is preliminary data.</text>
</comment>
<dbReference type="AlphaFoldDB" id="A0A7Y3RNK4"/>
<organism evidence="2 3">
    <name type="scientific">Parvularcula mediterranea</name>
    <dbReference type="NCBI Taxonomy" id="2732508"/>
    <lineage>
        <taxon>Bacteria</taxon>
        <taxon>Pseudomonadati</taxon>
        <taxon>Pseudomonadota</taxon>
        <taxon>Alphaproteobacteria</taxon>
        <taxon>Parvularculales</taxon>
        <taxon>Parvularculaceae</taxon>
        <taxon>Parvularcula</taxon>
    </lineage>
</organism>
<evidence type="ECO:0000313" key="3">
    <source>
        <dbReference type="Proteomes" id="UP000536835"/>
    </source>
</evidence>
<evidence type="ECO:0008006" key="4">
    <source>
        <dbReference type="Google" id="ProtNLM"/>
    </source>
</evidence>
<feature type="chain" id="PRO_5031534003" description="PEP-CTERM sorting domain-containing protein" evidence="1">
    <location>
        <begin position="21"/>
        <end position="219"/>
    </location>
</feature>
<evidence type="ECO:0000256" key="1">
    <source>
        <dbReference type="SAM" id="SignalP"/>
    </source>
</evidence>
<dbReference type="RefSeq" id="WP_173199716.1">
    <property type="nucleotide sequence ID" value="NZ_JABFCX010000003.1"/>
</dbReference>
<keyword evidence="1" id="KW-0732">Signal</keyword>
<proteinExistence type="predicted"/>
<name>A0A7Y3RNK4_9PROT</name>
<dbReference type="EMBL" id="JABFCX010000003">
    <property type="protein sequence ID" value="NNU16856.1"/>
    <property type="molecule type" value="Genomic_DNA"/>
</dbReference>
<gene>
    <name evidence="2" type="ORF">HK107_11055</name>
</gene>
<dbReference type="Proteomes" id="UP000536835">
    <property type="component" value="Unassembled WGS sequence"/>
</dbReference>
<evidence type="ECO:0000313" key="2">
    <source>
        <dbReference type="EMBL" id="NNU16856.1"/>
    </source>
</evidence>
<keyword evidence="3" id="KW-1185">Reference proteome</keyword>
<reference evidence="2 3" key="1">
    <citation type="submission" date="2020-05" db="EMBL/GenBank/DDBJ databases">
        <title>Parvularcula mediterraneae sp. nov., isolated from polypropylene straw from shallow seawater of the seashore of Laganas in Zakynthos island, Greece.</title>
        <authorList>
            <person name="Szabo I."/>
            <person name="Al-Omari J."/>
            <person name="Rado J."/>
            <person name="Szerdahelyi G.S."/>
        </authorList>
    </citation>
    <scope>NUCLEOTIDE SEQUENCE [LARGE SCALE GENOMIC DNA]</scope>
    <source>
        <strain evidence="2 3">ZS-1/3</strain>
    </source>
</reference>
<accession>A0A7Y3RNK4</accession>
<sequence>MKRASTTLAIATAALGFAQAGTVTFNYGAEVPISASGPTTPQTPFLQIHAGAPITDMNVRLEGLTHDSWRQLDAMLLLLSEDGQAWERGVVLRSGNTFDIDDIAVDGIEVTFDDEADFGVPVNNLVTGSYKPTDDYDYITNEYLPWLPKVRTLAEFADGLVGTRTVALFVYDYFPDELGGSIGDWAVDIEVAAEPVPLPGVGLGVGAFAAAAFLRKRRS</sequence>
<feature type="signal peptide" evidence="1">
    <location>
        <begin position="1"/>
        <end position="20"/>
    </location>
</feature>
<protein>
    <recommendedName>
        <fullName evidence="4">PEP-CTERM sorting domain-containing protein</fullName>
    </recommendedName>
</protein>